<keyword evidence="1" id="KW-0732">Signal</keyword>
<protein>
    <submittedName>
        <fullName evidence="2">Uncharacterized protein</fullName>
    </submittedName>
</protein>
<dbReference type="RefSeq" id="WP_124541984.1">
    <property type="nucleotide sequence ID" value="NZ_QUSW01000005.1"/>
</dbReference>
<feature type="chain" id="PRO_5018296474" evidence="1">
    <location>
        <begin position="21"/>
        <end position="126"/>
    </location>
</feature>
<gene>
    <name evidence="2" type="ORF">DZC73_19200</name>
</gene>
<organism evidence="2 3">
    <name type="scientific">Piscinibacter terrae</name>
    <dbReference type="NCBI Taxonomy" id="2496871"/>
    <lineage>
        <taxon>Bacteria</taxon>
        <taxon>Pseudomonadati</taxon>
        <taxon>Pseudomonadota</taxon>
        <taxon>Betaproteobacteria</taxon>
        <taxon>Burkholderiales</taxon>
        <taxon>Sphaerotilaceae</taxon>
        <taxon>Piscinibacter</taxon>
    </lineage>
</organism>
<accession>A0A3N7HQ15</accession>
<dbReference type="Proteomes" id="UP000267464">
    <property type="component" value="Unassembled WGS sequence"/>
</dbReference>
<feature type="signal peptide" evidence="1">
    <location>
        <begin position="1"/>
        <end position="20"/>
    </location>
</feature>
<dbReference type="AlphaFoldDB" id="A0A3N7HQ15"/>
<reference evidence="2 3" key="1">
    <citation type="submission" date="2018-08" db="EMBL/GenBank/DDBJ databases">
        <authorList>
            <person name="Khan S.A."/>
            <person name="Jeon C.O."/>
            <person name="Chun B.H."/>
            <person name="Jeong S.E."/>
        </authorList>
    </citation>
    <scope>NUCLEOTIDE SEQUENCE [LARGE SCALE GENOMIC DNA]</scope>
    <source>
        <strain evidence="2 3">S-16</strain>
    </source>
</reference>
<name>A0A3N7HQ15_9BURK</name>
<dbReference type="OrthoDB" id="7019622at2"/>
<reference evidence="2 3" key="2">
    <citation type="submission" date="2018-12" db="EMBL/GenBank/DDBJ databases">
        <title>Rhizobacter gummiphilus sp. nov., a rubber-degrading bacterium isolated from the soil of a botanical garden in Japan.</title>
        <authorList>
            <person name="Shunsuke S.S."/>
        </authorList>
    </citation>
    <scope>NUCLEOTIDE SEQUENCE [LARGE SCALE GENOMIC DNA]</scope>
    <source>
        <strain evidence="2 3">S-16</strain>
    </source>
</reference>
<sequence>MYRCAIAALSAACLVAPAAAQFQRNFPQTALRGALLITSPADATLNGQAARLAPGVRIRGQNNMLELSGALIGQKLLVHYTLDIDGLIKDVWILTPDEAAKRPWPTTVAESQAWSFDPAAQVWVKP</sequence>
<dbReference type="EMBL" id="QUSW01000005">
    <property type="protein sequence ID" value="RQP23236.1"/>
    <property type="molecule type" value="Genomic_DNA"/>
</dbReference>
<keyword evidence="3" id="KW-1185">Reference proteome</keyword>
<evidence type="ECO:0000313" key="2">
    <source>
        <dbReference type="EMBL" id="RQP23236.1"/>
    </source>
</evidence>
<comment type="caution">
    <text evidence="2">The sequence shown here is derived from an EMBL/GenBank/DDBJ whole genome shotgun (WGS) entry which is preliminary data.</text>
</comment>
<proteinExistence type="predicted"/>
<evidence type="ECO:0000256" key="1">
    <source>
        <dbReference type="SAM" id="SignalP"/>
    </source>
</evidence>
<evidence type="ECO:0000313" key="3">
    <source>
        <dbReference type="Proteomes" id="UP000267464"/>
    </source>
</evidence>